<dbReference type="EMBL" id="JACCJZ010000004">
    <property type="protein sequence ID" value="NYZ61315.1"/>
    <property type="molecule type" value="Genomic_DNA"/>
</dbReference>
<dbReference type="PROSITE" id="PS00105">
    <property type="entry name" value="AA_TRANSFER_CLASS_1"/>
    <property type="match status" value="1"/>
</dbReference>
<evidence type="ECO:0000256" key="3">
    <source>
        <dbReference type="ARBA" id="ARBA00011738"/>
    </source>
</evidence>
<dbReference type="Gene3D" id="3.90.1150.10">
    <property type="entry name" value="Aspartate Aminotransferase, domain 1"/>
    <property type="match status" value="1"/>
</dbReference>
<dbReference type="AlphaFoldDB" id="A0A7Z0QQT1"/>
<dbReference type="EC" id="2.6.1.-" evidence="7"/>
<evidence type="ECO:0000256" key="5">
    <source>
        <dbReference type="ARBA" id="ARBA00022679"/>
    </source>
</evidence>
<comment type="subunit">
    <text evidence="3">Homodimer.</text>
</comment>
<dbReference type="SUPFAM" id="SSF53383">
    <property type="entry name" value="PLP-dependent transferases"/>
    <property type="match status" value="1"/>
</dbReference>
<dbReference type="GO" id="GO:0042802">
    <property type="term" value="F:identical protein binding"/>
    <property type="evidence" value="ECO:0007669"/>
    <property type="project" value="TreeGrafter"/>
</dbReference>
<dbReference type="GO" id="GO:0033585">
    <property type="term" value="P:L-phenylalanine biosynthetic process from chorismate via phenylpyruvate"/>
    <property type="evidence" value="ECO:0007669"/>
    <property type="project" value="TreeGrafter"/>
</dbReference>
<evidence type="ECO:0000256" key="4">
    <source>
        <dbReference type="ARBA" id="ARBA00022576"/>
    </source>
</evidence>
<dbReference type="InterPro" id="IPR015421">
    <property type="entry name" value="PyrdxlP-dep_Trfase_major"/>
</dbReference>
<evidence type="ECO:0000256" key="6">
    <source>
        <dbReference type="ARBA" id="ARBA00022898"/>
    </source>
</evidence>
<keyword evidence="5 7" id="KW-0808">Transferase</keyword>
<evidence type="ECO:0000259" key="8">
    <source>
        <dbReference type="Pfam" id="PF00155"/>
    </source>
</evidence>
<evidence type="ECO:0000313" key="10">
    <source>
        <dbReference type="Proteomes" id="UP000589896"/>
    </source>
</evidence>
<organism evidence="9 10">
    <name type="scientific">Luteimonas deserti</name>
    <dbReference type="NCBI Taxonomy" id="2752306"/>
    <lineage>
        <taxon>Bacteria</taxon>
        <taxon>Pseudomonadati</taxon>
        <taxon>Pseudomonadota</taxon>
        <taxon>Gammaproteobacteria</taxon>
        <taxon>Lysobacterales</taxon>
        <taxon>Lysobacteraceae</taxon>
        <taxon>Luteimonas</taxon>
    </lineage>
</organism>
<evidence type="ECO:0000313" key="9">
    <source>
        <dbReference type="EMBL" id="NYZ61315.1"/>
    </source>
</evidence>
<dbReference type="GO" id="GO:0005829">
    <property type="term" value="C:cytosol"/>
    <property type="evidence" value="ECO:0007669"/>
    <property type="project" value="TreeGrafter"/>
</dbReference>
<accession>A0A7Z0QQT1</accession>
<dbReference type="PRINTS" id="PR00799">
    <property type="entry name" value="TRANSAMINASE"/>
</dbReference>
<dbReference type="PANTHER" id="PTHR11879">
    <property type="entry name" value="ASPARTATE AMINOTRANSFERASE"/>
    <property type="match status" value="1"/>
</dbReference>
<keyword evidence="6" id="KW-0663">Pyridoxal phosphate</keyword>
<keyword evidence="4 7" id="KW-0032">Aminotransferase</keyword>
<dbReference type="InterPro" id="IPR015424">
    <property type="entry name" value="PyrdxlP-dep_Trfase"/>
</dbReference>
<dbReference type="PANTHER" id="PTHR11879:SF37">
    <property type="entry name" value="AROMATIC-AMINO-ACID AMINOTRANSFERASE"/>
    <property type="match status" value="1"/>
</dbReference>
<dbReference type="GO" id="GO:0030170">
    <property type="term" value="F:pyridoxal phosphate binding"/>
    <property type="evidence" value="ECO:0007669"/>
    <property type="project" value="InterPro"/>
</dbReference>
<dbReference type="Proteomes" id="UP000589896">
    <property type="component" value="Unassembled WGS sequence"/>
</dbReference>
<comment type="cofactor">
    <cofactor evidence="1 7">
        <name>pyridoxal 5'-phosphate</name>
        <dbReference type="ChEBI" id="CHEBI:597326"/>
    </cofactor>
</comment>
<dbReference type="FunFam" id="3.40.640.10:FF:000015">
    <property type="entry name" value="Aspartate aminotransferase"/>
    <property type="match status" value="1"/>
</dbReference>
<dbReference type="Pfam" id="PF00155">
    <property type="entry name" value="Aminotran_1_2"/>
    <property type="match status" value="1"/>
</dbReference>
<dbReference type="GO" id="GO:0004838">
    <property type="term" value="F:L-tyrosine-2-oxoglutarate transaminase activity"/>
    <property type="evidence" value="ECO:0007669"/>
    <property type="project" value="TreeGrafter"/>
</dbReference>
<comment type="caution">
    <text evidence="9">The sequence shown here is derived from an EMBL/GenBank/DDBJ whole genome shotgun (WGS) entry which is preliminary data.</text>
</comment>
<gene>
    <name evidence="9" type="ORF">H0E82_00860</name>
</gene>
<dbReference type="NCBIfam" id="NF006719">
    <property type="entry name" value="PRK09257.1"/>
    <property type="match status" value="1"/>
</dbReference>
<dbReference type="InterPro" id="IPR000796">
    <property type="entry name" value="Asp_trans"/>
</dbReference>
<dbReference type="InterPro" id="IPR004839">
    <property type="entry name" value="Aminotransferase_I/II_large"/>
</dbReference>
<dbReference type="CDD" id="cd00609">
    <property type="entry name" value="AAT_like"/>
    <property type="match status" value="1"/>
</dbReference>
<keyword evidence="10" id="KW-1185">Reference proteome</keyword>
<evidence type="ECO:0000256" key="7">
    <source>
        <dbReference type="RuleBase" id="RU000481"/>
    </source>
</evidence>
<evidence type="ECO:0000256" key="1">
    <source>
        <dbReference type="ARBA" id="ARBA00001933"/>
    </source>
</evidence>
<name>A0A7Z0QQT1_9GAMM</name>
<dbReference type="Gene3D" id="3.40.640.10">
    <property type="entry name" value="Type I PLP-dependent aspartate aminotransferase-like (Major domain)"/>
    <property type="match status" value="1"/>
</dbReference>
<reference evidence="9 10" key="1">
    <citation type="submission" date="2020-07" db="EMBL/GenBank/DDBJ databases">
        <title>isolation of Luteimonas sp. SJ-16.</title>
        <authorList>
            <person name="Huang X.-X."/>
            <person name="Xu L."/>
            <person name="Sun J.-Q."/>
        </authorList>
    </citation>
    <scope>NUCLEOTIDE SEQUENCE [LARGE SCALE GENOMIC DNA]</scope>
    <source>
        <strain evidence="9 10">SJ-16</strain>
    </source>
</reference>
<dbReference type="InterPro" id="IPR015422">
    <property type="entry name" value="PyrdxlP-dep_Trfase_small"/>
</dbReference>
<sequence length="448" mass="47786">MATSGATGAAIVAASRGRCPRPRLYSGRVSHAVPAAESAPSVVQAVSVSTFFADVELVPGDPILGLSEAYNADSRVTKVNLGVGIYYDESGRIPVLDAVREVEQRLAAEAKPRGYLPIDGLPDYTRATRELLFGAESPLLGAGRVATTQTIGGSGALRTGADLLKKTLPHATIAISNPSWENHRAVFGAVGFDILDYTYFDNATHGVDFDGMLADLRRLDAGTVVLLHACCHNPTGADLTEAQWREVITVLSERSLFPFIDMAYQGFDRGIDEDATAVRLLAESDIAEFVVASSYSKSFSLYGERVGALTVVSATAEASRAVQSQIKRIVRANYSSPSTHGAALVAGVLGSAELRARWETELGQMRERIHALRAGLVEKLAEHGAPEFAFIQDQAGMFSYSGLSRAQVDRLRDEFGIYAVGTGRICVAALSLRTLDYVADAVATVSRG</sequence>
<dbReference type="InterPro" id="IPR004838">
    <property type="entry name" value="NHTrfase_class1_PyrdxlP-BS"/>
</dbReference>
<feature type="domain" description="Aminotransferase class I/classII large" evidence="8">
    <location>
        <begin position="77"/>
        <end position="442"/>
    </location>
</feature>
<proteinExistence type="inferred from homology"/>
<evidence type="ECO:0000256" key="2">
    <source>
        <dbReference type="ARBA" id="ARBA00007441"/>
    </source>
</evidence>
<protein>
    <recommendedName>
        <fullName evidence="7">Aminotransferase</fullName>
        <ecNumber evidence="7">2.6.1.-</ecNumber>
    </recommendedName>
</protein>
<comment type="similarity">
    <text evidence="2 7">Belongs to the class-I pyridoxal-phosphate-dependent aminotransferase family.</text>
</comment>